<gene>
    <name evidence="1" type="ORF">FHX46_002819</name>
</gene>
<dbReference type="Pfam" id="PF13563">
    <property type="entry name" value="2_5_RNA_ligase2"/>
    <property type="match status" value="1"/>
</dbReference>
<dbReference type="InterPro" id="IPR009097">
    <property type="entry name" value="Cyclic_Pdiesterase"/>
</dbReference>
<accession>A0ABX0SV32</accession>
<protein>
    <recommendedName>
        <fullName evidence="3">2'-5' RNA ligase superfamily protein</fullName>
    </recommendedName>
</protein>
<dbReference type="SUPFAM" id="SSF55144">
    <property type="entry name" value="LigT-like"/>
    <property type="match status" value="1"/>
</dbReference>
<organism evidence="1 2">
    <name type="scientific">Amycolatopsis viridis</name>
    <dbReference type="NCBI Taxonomy" id="185678"/>
    <lineage>
        <taxon>Bacteria</taxon>
        <taxon>Bacillati</taxon>
        <taxon>Actinomycetota</taxon>
        <taxon>Actinomycetes</taxon>
        <taxon>Pseudonocardiales</taxon>
        <taxon>Pseudonocardiaceae</taxon>
        <taxon>Amycolatopsis</taxon>
    </lineage>
</organism>
<dbReference type="Proteomes" id="UP000754495">
    <property type="component" value="Unassembled WGS sequence"/>
</dbReference>
<dbReference type="Gene3D" id="3.90.1140.10">
    <property type="entry name" value="Cyclic phosphodiesterase"/>
    <property type="match status" value="1"/>
</dbReference>
<comment type="caution">
    <text evidence="1">The sequence shown here is derived from an EMBL/GenBank/DDBJ whole genome shotgun (WGS) entry which is preliminary data.</text>
</comment>
<evidence type="ECO:0000313" key="2">
    <source>
        <dbReference type="Proteomes" id="UP000754495"/>
    </source>
</evidence>
<evidence type="ECO:0008006" key="3">
    <source>
        <dbReference type="Google" id="ProtNLM"/>
    </source>
</evidence>
<name>A0ABX0SV32_9PSEU</name>
<dbReference type="EMBL" id="JAANOU010000001">
    <property type="protein sequence ID" value="NIH80289.1"/>
    <property type="molecule type" value="Genomic_DNA"/>
</dbReference>
<reference evidence="1 2" key="1">
    <citation type="submission" date="2020-03" db="EMBL/GenBank/DDBJ databases">
        <title>Sequencing the genomes of 1000 actinobacteria strains.</title>
        <authorList>
            <person name="Klenk H.-P."/>
        </authorList>
    </citation>
    <scope>NUCLEOTIDE SEQUENCE [LARGE SCALE GENOMIC DNA]</scope>
    <source>
        <strain evidence="1 2">DSM 45668</strain>
    </source>
</reference>
<proteinExistence type="predicted"/>
<evidence type="ECO:0000313" key="1">
    <source>
        <dbReference type="EMBL" id="NIH80289.1"/>
    </source>
</evidence>
<dbReference type="RefSeq" id="WP_167114278.1">
    <property type="nucleotide sequence ID" value="NZ_JAANOU010000001.1"/>
</dbReference>
<keyword evidence="2" id="KW-1185">Reference proteome</keyword>
<sequence>MTTDGRSALAIPVPAADPLLARVAAQSTAARRGLPAHLTLLYPFLPAADLDVATTAALPDLLGQQSELEVRFTRCHVRDGFVFLRTEPAEPLHELIARLRRRWPRLRPYDGRFGDTVDAHVTIAMDAPDGAALARAVDSGLPLRARLTEAWLAVPGTGWRLVDRFRFRAAPSS</sequence>